<keyword evidence="3" id="KW-1185">Reference proteome</keyword>
<evidence type="ECO:0000313" key="2">
    <source>
        <dbReference type="EMBL" id="KAK2830867.1"/>
    </source>
</evidence>
<dbReference type="EMBL" id="JAUPFM010000014">
    <property type="protein sequence ID" value="KAK2830867.1"/>
    <property type="molecule type" value="Genomic_DNA"/>
</dbReference>
<dbReference type="AlphaFoldDB" id="A0AA88M6F9"/>
<protein>
    <submittedName>
        <fullName evidence="2">Uncharacterized protein</fullName>
    </submittedName>
</protein>
<feature type="region of interest" description="Disordered" evidence="1">
    <location>
        <begin position="36"/>
        <end position="74"/>
    </location>
</feature>
<dbReference type="Proteomes" id="UP001187415">
    <property type="component" value="Unassembled WGS sequence"/>
</dbReference>
<reference evidence="2" key="1">
    <citation type="submission" date="2023-07" db="EMBL/GenBank/DDBJ databases">
        <title>Chromosome-level Genome Assembly of Striped Snakehead (Channa striata).</title>
        <authorList>
            <person name="Liu H."/>
        </authorList>
    </citation>
    <scope>NUCLEOTIDE SEQUENCE</scope>
    <source>
        <strain evidence="2">Gz</strain>
        <tissue evidence="2">Muscle</tissue>
    </source>
</reference>
<accession>A0AA88M6F9</accession>
<gene>
    <name evidence="2" type="ORF">Q5P01_018798</name>
</gene>
<comment type="caution">
    <text evidence="2">The sequence shown here is derived from an EMBL/GenBank/DDBJ whole genome shotgun (WGS) entry which is preliminary data.</text>
</comment>
<evidence type="ECO:0000313" key="3">
    <source>
        <dbReference type="Proteomes" id="UP001187415"/>
    </source>
</evidence>
<sequence length="74" mass="8577">MRADPARLGKVCSTTSLTRSLLPQQSVHTVFLQETAADSSQQHKHRRAEAFQTPKQKQREMKLQKSCRMQPLKW</sequence>
<organism evidence="2 3">
    <name type="scientific">Channa striata</name>
    <name type="common">Snakehead murrel</name>
    <name type="synonym">Ophicephalus striatus</name>
    <dbReference type="NCBI Taxonomy" id="64152"/>
    <lineage>
        <taxon>Eukaryota</taxon>
        <taxon>Metazoa</taxon>
        <taxon>Chordata</taxon>
        <taxon>Craniata</taxon>
        <taxon>Vertebrata</taxon>
        <taxon>Euteleostomi</taxon>
        <taxon>Actinopterygii</taxon>
        <taxon>Neopterygii</taxon>
        <taxon>Teleostei</taxon>
        <taxon>Neoteleostei</taxon>
        <taxon>Acanthomorphata</taxon>
        <taxon>Anabantaria</taxon>
        <taxon>Anabantiformes</taxon>
        <taxon>Channoidei</taxon>
        <taxon>Channidae</taxon>
        <taxon>Channa</taxon>
    </lineage>
</organism>
<proteinExistence type="predicted"/>
<evidence type="ECO:0000256" key="1">
    <source>
        <dbReference type="SAM" id="MobiDB-lite"/>
    </source>
</evidence>
<name>A0AA88M6F9_CHASR</name>